<gene>
    <name evidence="1" type="ORF">F6J89_12505</name>
</gene>
<sequence>MVTITNNGKRTILCEPHDYKLFNGLERDLADYARKWKGGGWDDLKVNVDYAEGTSIYISRAELTPLGKPETSQLIIDSTHIENTSDETINVDVSLEGTIETTLSASITDSFSANISEKIGGDIEIFSAEVQLGMTMSYSETTTETEKKSITYKKKVAVKVEPGKAYDCDLVVHVKRAKYKFEISADIEGPVRIQYPSRRDGHYYWIFGIASYMHNTDELLGTITNSYAIDSHIIVSNSEIK</sequence>
<proteinExistence type="predicted"/>
<protein>
    <submittedName>
        <fullName evidence="1">Uncharacterized protein</fullName>
    </submittedName>
</protein>
<dbReference type="AlphaFoldDB" id="A0A6B3NE67"/>
<comment type="caution">
    <text evidence="1">The sequence shown here is derived from an EMBL/GenBank/DDBJ whole genome shotgun (WGS) entry which is preliminary data.</text>
</comment>
<evidence type="ECO:0000313" key="1">
    <source>
        <dbReference type="EMBL" id="NER28424.1"/>
    </source>
</evidence>
<dbReference type="InterPro" id="IPR004991">
    <property type="entry name" value="Aerolysin-like"/>
</dbReference>
<dbReference type="Gene3D" id="2.170.15.10">
    <property type="entry name" value="Proaerolysin, chain A, domain 3"/>
    <property type="match status" value="1"/>
</dbReference>
<dbReference type="SUPFAM" id="SSF56973">
    <property type="entry name" value="Aerolisin/ETX pore-forming domain"/>
    <property type="match status" value="1"/>
</dbReference>
<dbReference type="EMBL" id="JAAHFQ010000211">
    <property type="protein sequence ID" value="NER28424.1"/>
    <property type="molecule type" value="Genomic_DNA"/>
</dbReference>
<dbReference type="Pfam" id="PF03318">
    <property type="entry name" value="ETX_MTX2"/>
    <property type="match status" value="1"/>
</dbReference>
<organism evidence="1">
    <name type="scientific">Symploca sp. SIO1C4</name>
    <dbReference type="NCBI Taxonomy" id="2607765"/>
    <lineage>
        <taxon>Bacteria</taxon>
        <taxon>Bacillati</taxon>
        <taxon>Cyanobacteriota</taxon>
        <taxon>Cyanophyceae</taxon>
        <taxon>Coleofasciculales</taxon>
        <taxon>Coleofasciculaceae</taxon>
        <taxon>Symploca</taxon>
    </lineage>
</organism>
<accession>A0A6B3NE67</accession>
<name>A0A6B3NE67_9CYAN</name>
<reference evidence="1" key="1">
    <citation type="submission" date="2019-11" db="EMBL/GenBank/DDBJ databases">
        <title>Genomic insights into an expanded diversity of filamentous marine cyanobacteria reveals the extraordinary biosynthetic potential of Moorea and Okeania.</title>
        <authorList>
            <person name="Ferreira Leao T."/>
            <person name="Wang M."/>
            <person name="Moss N."/>
            <person name="Da Silva R."/>
            <person name="Sanders J."/>
            <person name="Nurk S."/>
            <person name="Gurevich A."/>
            <person name="Humphrey G."/>
            <person name="Reher R."/>
            <person name="Zhu Q."/>
            <person name="Belda-Ferre P."/>
            <person name="Glukhov E."/>
            <person name="Rex R."/>
            <person name="Dorrestein P.C."/>
            <person name="Knight R."/>
            <person name="Pevzner P."/>
            <person name="Gerwick W.H."/>
            <person name="Gerwick L."/>
        </authorList>
    </citation>
    <scope>NUCLEOTIDE SEQUENCE</scope>
    <source>
        <strain evidence="1">SIO1C4</strain>
    </source>
</reference>